<reference evidence="3" key="1">
    <citation type="submission" date="2025-08" db="UniProtKB">
        <authorList>
            <consortium name="RefSeq"/>
        </authorList>
    </citation>
    <scope>IDENTIFICATION</scope>
</reference>
<dbReference type="KEGG" id="bspl:114867538"/>
<dbReference type="PANTHER" id="PTHR13308">
    <property type="entry name" value="NEDD4-BINDING PROTEIN 2-LIKE 1"/>
    <property type="match status" value="1"/>
</dbReference>
<dbReference type="PANTHER" id="PTHR13308:SF23">
    <property type="entry name" value="NEDD4-BINDING PROTEIN 2-LIKE 2"/>
    <property type="match status" value="1"/>
</dbReference>
<sequence>MSYGESTSTTCPDVCVSERAEDQRNDCTVNSTKCVNSEGNSPDSSERERVLKEVGLTCSTFIGPALPPKPVKADIDDALSEFYKELGEVDTPDGADGNPGQRDEGSVYPPTLPKLSNTKDNEDVRQEKIGNSYITEEPDGYENIGGQKHSSWSHWYQNEPYNHRRPRQGFDRSFGGVSYAEIQKHHPQQWDRAPNPRFHRPLVHCPSPPPESRNPPYPLRNMNPKWNESDLSNHYLEDAHFPTLGGFPPPNVGFVPPQGFYGNSEQFFFDRDERRHGYYQQSENESVRWSRDTEAEWPQTQQYRSSFVLILMRGLPGSGKSTLARELLSTGPSGVILSTDDYFAHRDGYCYEPGLLGVAHEWNQRRAEDAMRDGRSPVIIDNTNIQAWEMKPYVEMALERGYKVDFCEPDTSWKLDPYELEKRNKHGVSKEKIARMLDSFSFPISIDIVMNSQEPPHVNQRRQPHQSQMMRTQVFY</sequence>
<dbReference type="InParanoid" id="A0A6P7P7Q6"/>
<keyword evidence="2" id="KW-1185">Reference proteome</keyword>
<accession>A0A6P7P7Q6</accession>
<protein>
    <submittedName>
        <fullName evidence="3">NEDD4-binding protein 2-like 2</fullName>
    </submittedName>
</protein>
<dbReference type="OrthoDB" id="3231855at2759"/>
<evidence type="ECO:0000313" key="3">
    <source>
        <dbReference type="RefSeq" id="XP_029026130.1"/>
    </source>
</evidence>
<evidence type="ECO:0000313" key="2">
    <source>
        <dbReference type="Proteomes" id="UP000515150"/>
    </source>
</evidence>
<proteinExistence type="predicted"/>
<dbReference type="FunCoup" id="A0A6P7P7Q6">
    <property type="interactions" value="36"/>
</dbReference>
<organism evidence="2 3">
    <name type="scientific">Betta splendens</name>
    <name type="common">Siamese fighting fish</name>
    <dbReference type="NCBI Taxonomy" id="158456"/>
    <lineage>
        <taxon>Eukaryota</taxon>
        <taxon>Metazoa</taxon>
        <taxon>Chordata</taxon>
        <taxon>Craniata</taxon>
        <taxon>Vertebrata</taxon>
        <taxon>Euteleostomi</taxon>
        <taxon>Actinopterygii</taxon>
        <taxon>Neopterygii</taxon>
        <taxon>Teleostei</taxon>
        <taxon>Neoteleostei</taxon>
        <taxon>Acanthomorphata</taxon>
        <taxon>Anabantaria</taxon>
        <taxon>Anabantiformes</taxon>
        <taxon>Anabantoidei</taxon>
        <taxon>Osphronemidae</taxon>
        <taxon>Betta</taxon>
    </lineage>
</organism>
<dbReference type="GO" id="GO:0003714">
    <property type="term" value="F:transcription corepressor activity"/>
    <property type="evidence" value="ECO:0007669"/>
    <property type="project" value="TreeGrafter"/>
</dbReference>
<dbReference type="Pfam" id="PF13671">
    <property type="entry name" value="AAA_33"/>
    <property type="match status" value="1"/>
</dbReference>
<dbReference type="InterPro" id="IPR026302">
    <property type="entry name" value="NEDD4-bd_p2"/>
</dbReference>
<dbReference type="CTD" id="10443"/>
<dbReference type="GO" id="GO:0000122">
    <property type="term" value="P:negative regulation of transcription by RNA polymerase II"/>
    <property type="evidence" value="ECO:0007669"/>
    <property type="project" value="TreeGrafter"/>
</dbReference>
<dbReference type="GO" id="GO:0005634">
    <property type="term" value="C:nucleus"/>
    <property type="evidence" value="ECO:0007669"/>
    <property type="project" value="TreeGrafter"/>
</dbReference>
<name>A0A6P7P7Q6_BETSP</name>
<gene>
    <name evidence="3" type="primary">n4bp2l2</name>
</gene>
<dbReference type="Proteomes" id="UP000515150">
    <property type="component" value="Chromosome 13"/>
</dbReference>
<dbReference type="AlphaFoldDB" id="A0A6P7P7Q6"/>
<feature type="region of interest" description="Disordered" evidence="1">
    <location>
        <begin position="30"/>
        <end position="49"/>
    </location>
</feature>
<feature type="region of interest" description="Disordered" evidence="1">
    <location>
        <begin position="88"/>
        <end position="121"/>
    </location>
</feature>
<dbReference type="GeneID" id="114867538"/>
<dbReference type="Gene3D" id="3.40.50.300">
    <property type="entry name" value="P-loop containing nucleotide triphosphate hydrolases"/>
    <property type="match status" value="1"/>
</dbReference>
<evidence type="ECO:0000256" key="1">
    <source>
        <dbReference type="SAM" id="MobiDB-lite"/>
    </source>
</evidence>
<dbReference type="InterPro" id="IPR027417">
    <property type="entry name" value="P-loop_NTPase"/>
</dbReference>
<feature type="compositionally biased region" description="Polar residues" evidence="1">
    <location>
        <begin position="30"/>
        <end position="43"/>
    </location>
</feature>
<dbReference type="RefSeq" id="XP_029026130.1">
    <property type="nucleotide sequence ID" value="XM_029170297.2"/>
</dbReference>
<dbReference type="SUPFAM" id="SSF52540">
    <property type="entry name" value="P-loop containing nucleoside triphosphate hydrolases"/>
    <property type="match status" value="1"/>
</dbReference>